<dbReference type="RefSeq" id="WP_054876071.1">
    <property type="nucleotide sequence ID" value="NZ_LKET01000039.1"/>
</dbReference>
<dbReference type="PANTHER" id="PTHR11228">
    <property type="entry name" value="RADICAL SAM DOMAIN PROTEIN"/>
    <property type="match status" value="1"/>
</dbReference>
<evidence type="ECO:0000256" key="1">
    <source>
        <dbReference type="ARBA" id="ARBA00022691"/>
    </source>
</evidence>
<dbReference type="InterPro" id="IPR050377">
    <property type="entry name" value="Radical_SAM_PqqE_MftC-like"/>
</dbReference>
<dbReference type="InterPro" id="IPR007549">
    <property type="entry name" value="DUF512"/>
</dbReference>
<proteinExistence type="predicted"/>
<dbReference type="PROSITE" id="PS51918">
    <property type="entry name" value="RADICAL_SAM"/>
    <property type="match status" value="1"/>
</dbReference>
<dbReference type="Pfam" id="PF04055">
    <property type="entry name" value="Radical_SAM"/>
    <property type="match status" value="1"/>
</dbReference>
<gene>
    <name evidence="6" type="primary">moaA_2</name>
    <name evidence="6" type="ORF">OXPF_30820</name>
</gene>
<dbReference type="SUPFAM" id="SSF50156">
    <property type="entry name" value="PDZ domain-like"/>
    <property type="match status" value="1"/>
</dbReference>
<dbReference type="SMART" id="SM00729">
    <property type="entry name" value="Elp3"/>
    <property type="match status" value="1"/>
</dbReference>
<keyword evidence="4" id="KW-0411">Iron-sulfur</keyword>
<evidence type="ECO:0000313" key="6">
    <source>
        <dbReference type="EMBL" id="KPU43640.1"/>
    </source>
</evidence>
<organism evidence="6 7">
    <name type="scientific">Oxobacter pfennigii</name>
    <dbReference type="NCBI Taxonomy" id="36849"/>
    <lineage>
        <taxon>Bacteria</taxon>
        <taxon>Bacillati</taxon>
        <taxon>Bacillota</taxon>
        <taxon>Clostridia</taxon>
        <taxon>Eubacteriales</taxon>
        <taxon>Clostridiaceae</taxon>
        <taxon>Oxobacter</taxon>
    </lineage>
</organism>
<dbReference type="InterPro" id="IPR006638">
    <property type="entry name" value="Elp3/MiaA/NifB-like_rSAM"/>
</dbReference>
<protein>
    <submittedName>
        <fullName evidence="6">Cyclic pyranopterin monophosphate synthase</fullName>
        <ecNumber evidence="6">4.1.99.18</ecNumber>
    </submittedName>
</protein>
<dbReference type="InterPro" id="IPR013785">
    <property type="entry name" value="Aldolase_TIM"/>
</dbReference>
<dbReference type="GO" id="GO:0046872">
    <property type="term" value="F:metal ion binding"/>
    <property type="evidence" value="ECO:0007669"/>
    <property type="project" value="UniProtKB-KW"/>
</dbReference>
<evidence type="ECO:0000256" key="2">
    <source>
        <dbReference type="ARBA" id="ARBA00022723"/>
    </source>
</evidence>
<dbReference type="GO" id="GO:0016829">
    <property type="term" value="F:lyase activity"/>
    <property type="evidence" value="ECO:0007669"/>
    <property type="project" value="UniProtKB-KW"/>
</dbReference>
<dbReference type="EMBL" id="LKET01000039">
    <property type="protein sequence ID" value="KPU43640.1"/>
    <property type="molecule type" value="Genomic_DNA"/>
</dbReference>
<dbReference type="SFLD" id="SFLDS00029">
    <property type="entry name" value="Radical_SAM"/>
    <property type="match status" value="1"/>
</dbReference>
<dbReference type="OrthoDB" id="9774724at2"/>
<dbReference type="SUPFAM" id="SSF102114">
    <property type="entry name" value="Radical SAM enzymes"/>
    <property type="match status" value="1"/>
</dbReference>
<keyword evidence="7" id="KW-1185">Reference proteome</keyword>
<accession>A0A0N8NT24</accession>
<keyword evidence="3" id="KW-0408">Iron</keyword>
<evidence type="ECO:0000259" key="5">
    <source>
        <dbReference type="PROSITE" id="PS51918"/>
    </source>
</evidence>
<dbReference type="InterPro" id="IPR036034">
    <property type="entry name" value="PDZ_sf"/>
</dbReference>
<dbReference type="CDD" id="cd01335">
    <property type="entry name" value="Radical_SAM"/>
    <property type="match status" value="1"/>
</dbReference>
<evidence type="ECO:0000313" key="7">
    <source>
        <dbReference type="Proteomes" id="UP000050326"/>
    </source>
</evidence>
<evidence type="ECO:0000256" key="4">
    <source>
        <dbReference type="ARBA" id="ARBA00023014"/>
    </source>
</evidence>
<dbReference type="PANTHER" id="PTHR11228:SF7">
    <property type="entry name" value="PQQA PEPTIDE CYCLASE"/>
    <property type="match status" value="1"/>
</dbReference>
<sequence length="445" mass="49902">MKTAPYDYILKTIDNTNILPVTSKCITGCIFCSHKNNPADIVTFCMPNLSSNQIKDLCEFLDKNKRIVIGESASRIIEGEPFLREDLLDILYYIRNKFKNTPIVITTSGNQLTKEKIRKLKEFEPIEINLSLNSSTKIGRELLFKGKHHENAVIAPKHLSDAGVAFNGSLVAMPDIAGYEDIEETVSFLSESGAQTVRVYVPGFSKFSEYDADFFEIRERLNIIADRVHEKYRVPILVEPPEINNLTPAIAGVIRNSPAQICGMEKGDIVLKVNDYKPQSRVDAYNRIYKDQNPKVTIKRKNCEFKATIIKEGDASAGAVFYYDLHPDTIRSIDKSIKRCNAKKPVIITSRLAYKAIESGIKNMSMFGDGHINILAVDNKYFGGTIMCAGLLTVDDIIDKLSASKEEYDLIILPAAPFDLSGYDLTGHNFEEIQDKLNIRAIIAE</sequence>
<dbReference type="STRING" id="36849.OXPF_30820"/>
<keyword evidence="6" id="KW-0456">Lyase</keyword>
<keyword evidence="2" id="KW-0479">Metal-binding</keyword>
<dbReference type="InterPro" id="IPR058240">
    <property type="entry name" value="rSAM_sf"/>
</dbReference>
<name>A0A0N8NT24_9CLOT</name>
<dbReference type="InterPro" id="IPR007197">
    <property type="entry name" value="rSAM"/>
</dbReference>
<dbReference type="GO" id="GO:0051536">
    <property type="term" value="F:iron-sulfur cluster binding"/>
    <property type="evidence" value="ECO:0007669"/>
    <property type="project" value="UniProtKB-KW"/>
</dbReference>
<comment type="caution">
    <text evidence="6">The sequence shown here is derived from an EMBL/GenBank/DDBJ whole genome shotgun (WGS) entry which is preliminary data.</text>
</comment>
<keyword evidence="1" id="KW-0949">S-adenosyl-L-methionine</keyword>
<dbReference type="Gene3D" id="3.20.20.70">
    <property type="entry name" value="Aldolase class I"/>
    <property type="match status" value="1"/>
</dbReference>
<dbReference type="Proteomes" id="UP000050326">
    <property type="component" value="Unassembled WGS sequence"/>
</dbReference>
<dbReference type="EC" id="4.1.99.18" evidence="6"/>
<dbReference type="Pfam" id="PF04459">
    <property type="entry name" value="DUF512"/>
    <property type="match status" value="1"/>
</dbReference>
<reference evidence="6 7" key="1">
    <citation type="submission" date="2015-09" db="EMBL/GenBank/DDBJ databases">
        <title>Genome sequence of Oxobacter pfennigii DSM 3222.</title>
        <authorList>
            <person name="Poehlein A."/>
            <person name="Bengelsdorf F.R."/>
            <person name="Schiel-Bengelsdorf B."/>
            <person name="Duerre P."/>
            <person name="Daniel R."/>
        </authorList>
    </citation>
    <scope>NUCLEOTIDE SEQUENCE [LARGE SCALE GENOMIC DNA]</scope>
    <source>
        <strain evidence="6 7">DSM 3222</strain>
    </source>
</reference>
<evidence type="ECO:0000256" key="3">
    <source>
        <dbReference type="ARBA" id="ARBA00023004"/>
    </source>
</evidence>
<feature type="domain" description="Radical SAM core" evidence="5">
    <location>
        <begin position="11"/>
        <end position="247"/>
    </location>
</feature>
<dbReference type="AlphaFoldDB" id="A0A0N8NT24"/>